<organism evidence="4">
    <name type="scientific">Nicotiana tabacum</name>
    <name type="common">Common tobacco</name>
    <dbReference type="NCBI Taxonomy" id="4097"/>
    <lineage>
        <taxon>Eukaryota</taxon>
        <taxon>Viridiplantae</taxon>
        <taxon>Streptophyta</taxon>
        <taxon>Embryophyta</taxon>
        <taxon>Tracheophyta</taxon>
        <taxon>Spermatophyta</taxon>
        <taxon>Magnoliopsida</taxon>
        <taxon>eudicotyledons</taxon>
        <taxon>Gunneridae</taxon>
        <taxon>Pentapetalae</taxon>
        <taxon>asterids</taxon>
        <taxon>lamiids</taxon>
        <taxon>Solanales</taxon>
        <taxon>Solanaceae</taxon>
        <taxon>Nicotianoideae</taxon>
        <taxon>Nicotianeae</taxon>
        <taxon>Nicotiana</taxon>
    </lineage>
</organism>
<dbReference type="RefSeq" id="XP_016464520.1">
    <property type="nucleotide sequence ID" value="XM_016609034.1"/>
</dbReference>
<protein>
    <submittedName>
        <fullName evidence="2 3">Uncharacterized protein</fullName>
    </submittedName>
</protein>
<gene>
    <name evidence="2 3 4 5" type="primary">LOC107787456</name>
</gene>
<accession>A0A1S3ZJL4</accession>
<dbReference type="RefSeq" id="XP_016464522.1">
    <property type="nucleotide sequence ID" value="XM_016609036.1"/>
</dbReference>
<dbReference type="PaxDb" id="4097-A0A1S3ZJL4"/>
<dbReference type="RefSeq" id="XP_016464523.1">
    <property type="nucleotide sequence ID" value="XM_016609037.1"/>
</dbReference>
<evidence type="ECO:0000313" key="3">
    <source>
        <dbReference type="RefSeq" id="XP_016464521.1"/>
    </source>
</evidence>
<dbReference type="OrthoDB" id="1252236at2759"/>
<evidence type="ECO:0000313" key="5">
    <source>
        <dbReference type="RefSeq" id="XP_016464523.1"/>
    </source>
</evidence>
<evidence type="ECO:0000313" key="2">
    <source>
        <dbReference type="RefSeq" id="XP_016464520.1"/>
    </source>
</evidence>
<proteinExistence type="predicted"/>
<evidence type="ECO:0000313" key="4">
    <source>
        <dbReference type="RefSeq" id="XP_016464522.1"/>
    </source>
</evidence>
<dbReference type="Pfam" id="PF03004">
    <property type="entry name" value="Transposase_24"/>
    <property type="match status" value="1"/>
</dbReference>
<sequence length="184" mass="21550">MIAVRDSIIASYRDVWNTWREIPYIVRDQMWNCFRCRCAWHTQHDHQISSNFKKKAADLLKDTLWTAQRKVQKPSWMFEDVCARLNEKWDSAKFQKKSTQAKAVRASDKGGSVGIGTNRRRLEKLKGRTITYGEVFEEPPAKKKKDGTRIRGKPHAEGTYAWLNGVKVNRLPRMVAQSNRHRMM</sequence>
<dbReference type="GeneID" id="107787456"/>
<dbReference type="InterPro" id="IPR004252">
    <property type="entry name" value="Probable_transposase_24"/>
</dbReference>
<evidence type="ECO:0000313" key="1">
    <source>
        <dbReference type="Proteomes" id="UP000790787"/>
    </source>
</evidence>
<dbReference type="AlphaFoldDB" id="A0A1S3ZJL4"/>
<name>A0A1S3ZJL4_TOBAC</name>
<dbReference type="Proteomes" id="UP000790787">
    <property type="component" value="Chromosome 13"/>
</dbReference>
<keyword evidence="1" id="KW-1185">Reference proteome</keyword>
<reference key="1">
    <citation type="journal article" date="2014" name="Nat. Commun.">
        <title>The tobacco genome sequence and its comparison with those of tomato and potato.</title>
        <authorList>
            <person name="Sierro N."/>
            <person name="Battey J.N."/>
            <person name="Ouadi S."/>
            <person name="Bakaher N."/>
            <person name="Bovet L."/>
            <person name="Willig A."/>
            <person name="Goepfert S."/>
            <person name="Peitsch M.C."/>
            <person name="Ivanov N.V."/>
        </authorList>
    </citation>
    <scope>NUCLEOTIDE SEQUENCE [LARGE SCALE GENOMIC DNA]</scope>
    <source>
        <strain>cv. TN90</strain>
    </source>
</reference>
<dbReference type="KEGG" id="nta:107787456"/>
<reference evidence="2 3" key="2">
    <citation type="submission" date="2025-04" db="UniProtKB">
        <authorList>
            <consortium name="RefSeq"/>
        </authorList>
    </citation>
    <scope>IDENTIFICATION</scope>
</reference>
<dbReference type="RefSeq" id="XP_016464521.1">
    <property type="nucleotide sequence ID" value="XM_016609035.1"/>
</dbReference>